<dbReference type="OrthoDB" id="4237396at2"/>
<reference evidence="1 2" key="1">
    <citation type="submission" date="2019-09" db="EMBL/GenBank/DDBJ databases">
        <title>Actinomadura physcomitrii sp. nov., a novel actinomycete isolated from moss [Physcomitrium sphaericum (Ludw) Fuernr].</title>
        <authorList>
            <person name="Zhuang X."/>
            <person name="Liu C."/>
        </authorList>
    </citation>
    <scope>NUCLEOTIDE SEQUENCE [LARGE SCALE GENOMIC DNA]</scope>
    <source>
        <strain evidence="1 2">HMC1</strain>
    </source>
</reference>
<protein>
    <submittedName>
        <fullName evidence="1">Uncharacterized protein</fullName>
    </submittedName>
</protein>
<name>A0A6H9Z268_9ACTN</name>
<accession>A0A6H9Z268</accession>
<evidence type="ECO:0000313" key="1">
    <source>
        <dbReference type="EMBL" id="KAB2347357.1"/>
    </source>
</evidence>
<organism evidence="1 2">
    <name type="scientific">Actinomadura rudentiformis</name>
    <dbReference type="NCBI Taxonomy" id="359158"/>
    <lineage>
        <taxon>Bacteria</taxon>
        <taxon>Bacillati</taxon>
        <taxon>Actinomycetota</taxon>
        <taxon>Actinomycetes</taxon>
        <taxon>Streptosporangiales</taxon>
        <taxon>Thermomonosporaceae</taxon>
        <taxon>Actinomadura</taxon>
    </lineage>
</organism>
<dbReference type="AlphaFoldDB" id="A0A6H9Z268"/>
<gene>
    <name evidence="1" type="ORF">F8566_20305</name>
</gene>
<proteinExistence type="predicted"/>
<dbReference type="RefSeq" id="WP_151562117.1">
    <property type="nucleotide sequence ID" value="NZ_WBMT01000009.1"/>
</dbReference>
<sequence length="301" mass="31184">MASSVTAREPAWLDGVPVDGAEMRAAVTGLLYPSAGVVRGIFPAQIPTPAMQIRVPAGLSVVSDGQNGLLPLELAATTDLDIAASSPTQPRIDSLIAEFTDNGASSLYRYRVLTGTPAASPSAPALPPADQLTAKTLRVSNIAVAANATNIVDANITPQASQVYLGGIGGQWTNYAPTWSSTGTQPAIGNGLLNGRYMKVGRTVHWTVVIVPGSTTTFGTGAYRVSVPFQSANAVAVGELCVVGATRWQGQYEIVPNGTVAALYFPTSATDCRLTVWSPTVPLTFANGNTFLLSGTYEAAT</sequence>
<evidence type="ECO:0000313" key="2">
    <source>
        <dbReference type="Proteomes" id="UP000468735"/>
    </source>
</evidence>
<dbReference type="EMBL" id="WBMT01000009">
    <property type="protein sequence ID" value="KAB2347357.1"/>
    <property type="molecule type" value="Genomic_DNA"/>
</dbReference>
<keyword evidence="2" id="KW-1185">Reference proteome</keyword>
<comment type="caution">
    <text evidence="1">The sequence shown here is derived from an EMBL/GenBank/DDBJ whole genome shotgun (WGS) entry which is preliminary data.</text>
</comment>
<dbReference type="Proteomes" id="UP000468735">
    <property type="component" value="Unassembled WGS sequence"/>
</dbReference>